<dbReference type="GO" id="GO:0005886">
    <property type="term" value="C:plasma membrane"/>
    <property type="evidence" value="ECO:0007669"/>
    <property type="project" value="TreeGrafter"/>
</dbReference>
<dbReference type="InterPro" id="IPR045122">
    <property type="entry name" value="Csc1-like"/>
</dbReference>
<proteinExistence type="predicted"/>
<reference evidence="5 6" key="1">
    <citation type="submission" date="2008-07" db="EMBL/GenBank/DDBJ databases">
        <authorList>
            <person name="El-Sayed N."/>
            <person name="Caler E."/>
            <person name="Inman J."/>
            <person name="Amedeo P."/>
            <person name="Hass B."/>
            <person name="Wortman J."/>
        </authorList>
    </citation>
    <scope>NUCLEOTIDE SEQUENCE [LARGE SCALE GENOMIC DNA]</scope>
    <source>
        <strain evidence="6">ATCC 50983 / TXsc</strain>
    </source>
</reference>
<keyword evidence="2" id="KW-0812">Transmembrane</keyword>
<dbReference type="Proteomes" id="UP000007800">
    <property type="component" value="Unassembled WGS sequence"/>
</dbReference>
<organism evidence="6">
    <name type="scientific">Perkinsus marinus (strain ATCC 50983 / TXsc)</name>
    <dbReference type="NCBI Taxonomy" id="423536"/>
    <lineage>
        <taxon>Eukaryota</taxon>
        <taxon>Sar</taxon>
        <taxon>Alveolata</taxon>
        <taxon>Perkinsozoa</taxon>
        <taxon>Perkinsea</taxon>
        <taxon>Perkinsida</taxon>
        <taxon>Perkinsidae</taxon>
        <taxon>Perkinsus</taxon>
    </lineage>
</organism>
<keyword evidence="6" id="KW-1185">Reference proteome</keyword>
<name>C5LP33_PERM5</name>
<dbReference type="InterPro" id="IPR003864">
    <property type="entry name" value="CSC1/OSCA1-like_7TM"/>
</dbReference>
<keyword evidence="2" id="KW-0472">Membrane</keyword>
<feature type="transmembrane region" description="Helical" evidence="2">
    <location>
        <begin position="228"/>
        <end position="248"/>
    </location>
</feature>
<gene>
    <name evidence="5" type="ORF">Pmar_PMAR027020</name>
</gene>
<evidence type="ECO:0000313" key="5">
    <source>
        <dbReference type="EMBL" id="EER01514.1"/>
    </source>
</evidence>
<dbReference type="InterPro" id="IPR027815">
    <property type="entry name" value="CSC1/OSCA1-like_cyt"/>
</dbReference>
<sequence length="251" mass="28026">MPNTVADVSIALEIDEIEKAVDKRASVVSKLEHAYNVLKYKGVRPKHKVKICGKEKVDSIDFYENQLEEYNTQISAFITKAVEYQEKAHDESMDDDDDDTKKKNKLGLVTALPSRVVHGVLGKDDINTRSGAFITFNNLKSSMAARQMVHYKIPFIMSTVPAPAVKDVYWSNVDASLFAKLALFFIIQTFFVSAIAGSLFTSLQQLVDNPAGTIRDILATNLPQQANFFIAFVFVQIGTVHNIGYKIITRS</sequence>
<evidence type="ECO:0000256" key="1">
    <source>
        <dbReference type="SAM" id="Coils"/>
    </source>
</evidence>
<evidence type="ECO:0008006" key="7">
    <source>
        <dbReference type="Google" id="ProtNLM"/>
    </source>
</evidence>
<dbReference type="GeneID" id="9040032"/>
<evidence type="ECO:0000259" key="4">
    <source>
        <dbReference type="Pfam" id="PF14703"/>
    </source>
</evidence>
<dbReference type="PANTHER" id="PTHR13018">
    <property type="entry name" value="PROBABLE MEMBRANE PROTEIN DUF221-RELATED"/>
    <property type="match status" value="1"/>
</dbReference>
<dbReference type="EMBL" id="GG683959">
    <property type="protein sequence ID" value="EER01514.1"/>
    <property type="molecule type" value="Genomic_DNA"/>
</dbReference>
<feature type="domain" description="CSC1/OSCA1-like cytosolic" evidence="4">
    <location>
        <begin position="2"/>
        <end position="79"/>
    </location>
</feature>
<dbReference type="InParanoid" id="C5LP33"/>
<dbReference type="PANTHER" id="PTHR13018:SF5">
    <property type="entry name" value="RE44586P"/>
    <property type="match status" value="1"/>
</dbReference>
<feature type="transmembrane region" description="Helical" evidence="2">
    <location>
        <begin position="181"/>
        <end position="200"/>
    </location>
</feature>
<feature type="domain" description="CSC1/OSCA1-like 7TM region" evidence="3">
    <location>
        <begin position="171"/>
        <end position="237"/>
    </location>
</feature>
<accession>C5LP33</accession>
<dbReference type="Pfam" id="PF02714">
    <property type="entry name" value="RSN1_7TM"/>
    <property type="match status" value="1"/>
</dbReference>
<dbReference type="GO" id="GO:0005227">
    <property type="term" value="F:calcium-activated cation channel activity"/>
    <property type="evidence" value="ECO:0007669"/>
    <property type="project" value="InterPro"/>
</dbReference>
<keyword evidence="1" id="KW-0175">Coiled coil</keyword>
<protein>
    <recommendedName>
        <fullName evidence="7">CSC1/OSCA1-like cytosolic domain-containing protein</fullName>
    </recommendedName>
</protein>
<feature type="coiled-coil region" evidence="1">
    <location>
        <begin position="60"/>
        <end position="87"/>
    </location>
</feature>
<dbReference type="OMA" id="VNERYAM"/>
<evidence type="ECO:0000256" key="2">
    <source>
        <dbReference type="SAM" id="Phobius"/>
    </source>
</evidence>
<evidence type="ECO:0000259" key="3">
    <source>
        <dbReference type="Pfam" id="PF02714"/>
    </source>
</evidence>
<dbReference type="RefSeq" id="XP_002768796.1">
    <property type="nucleotide sequence ID" value="XM_002768750.1"/>
</dbReference>
<dbReference type="AlphaFoldDB" id="C5LP33"/>
<dbReference type="OrthoDB" id="1689567at2759"/>
<dbReference type="Pfam" id="PF14703">
    <property type="entry name" value="PHM7_cyt"/>
    <property type="match status" value="1"/>
</dbReference>
<keyword evidence="2" id="KW-1133">Transmembrane helix</keyword>
<evidence type="ECO:0000313" key="6">
    <source>
        <dbReference type="Proteomes" id="UP000007800"/>
    </source>
</evidence>